<feature type="region of interest" description="Disordered" evidence="1">
    <location>
        <begin position="1"/>
        <end position="43"/>
    </location>
</feature>
<feature type="compositionally biased region" description="Low complexity" evidence="1">
    <location>
        <begin position="875"/>
        <end position="905"/>
    </location>
</feature>
<dbReference type="EMBL" id="CAJNOK010004931">
    <property type="protein sequence ID" value="CAF0954681.1"/>
    <property type="molecule type" value="Genomic_DNA"/>
</dbReference>
<feature type="region of interest" description="Disordered" evidence="1">
    <location>
        <begin position="620"/>
        <end position="649"/>
    </location>
</feature>
<accession>A0A814TBG0</accession>
<feature type="compositionally biased region" description="Polar residues" evidence="1">
    <location>
        <begin position="64"/>
        <end position="82"/>
    </location>
</feature>
<dbReference type="OrthoDB" id="10028922at2759"/>
<dbReference type="Proteomes" id="UP000677228">
    <property type="component" value="Unassembled WGS sequence"/>
</dbReference>
<feature type="compositionally biased region" description="Low complexity" evidence="1">
    <location>
        <begin position="559"/>
        <end position="570"/>
    </location>
</feature>
<proteinExistence type="predicted"/>
<evidence type="ECO:0000256" key="1">
    <source>
        <dbReference type="SAM" id="MobiDB-lite"/>
    </source>
</evidence>
<dbReference type="EMBL" id="CAJOBC010007098">
    <property type="protein sequence ID" value="CAF3921229.1"/>
    <property type="molecule type" value="Genomic_DNA"/>
</dbReference>
<evidence type="ECO:0000313" key="4">
    <source>
        <dbReference type="EMBL" id="CAF3728166.1"/>
    </source>
</evidence>
<feature type="region of interest" description="Disordered" evidence="1">
    <location>
        <begin position="550"/>
        <end position="570"/>
    </location>
</feature>
<evidence type="ECO:0000313" key="3">
    <source>
        <dbReference type="EMBL" id="CAF1157815.1"/>
    </source>
</evidence>
<evidence type="ECO:0000313" key="2">
    <source>
        <dbReference type="EMBL" id="CAF0954681.1"/>
    </source>
</evidence>
<keyword evidence="6" id="KW-1185">Reference proteome</keyword>
<feature type="region of interest" description="Disordered" evidence="1">
    <location>
        <begin position="872"/>
        <end position="905"/>
    </location>
</feature>
<comment type="caution">
    <text evidence="3">The sequence shown here is derived from an EMBL/GenBank/DDBJ whole genome shotgun (WGS) entry which is preliminary data.</text>
</comment>
<protein>
    <submittedName>
        <fullName evidence="3">Uncharacterized protein</fullName>
    </submittedName>
</protein>
<evidence type="ECO:0000313" key="6">
    <source>
        <dbReference type="Proteomes" id="UP000663829"/>
    </source>
</evidence>
<dbReference type="Proteomes" id="UP000681722">
    <property type="component" value="Unassembled WGS sequence"/>
</dbReference>
<organism evidence="3 6">
    <name type="scientific">Didymodactylos carnosus</name>
    <dbReference type="NCBI Taxonomy" id="1234261"/>
    <lineage>
        <taxon>Eukaryota</taxon>
        <taxon>Metazoa</taxon>
        <taxon>Spiralia</taxon>
        <taxon>Gnathifera</taxon>
        <taxon>Rotifera</taxon>
        <taxon>Eurotatoria</taxon>
        <taxon>Bdelloidea</taxon>
        <taxon>Philodinida</taxon>
        <taxon>Philodinidae</taxon>
        <taxon>Didymodactylos</taxon>
    </lineage>
</organism>
<dbReference type="AlphaFoldDB" id="A0A814TBG0"/>
<dbReference type="Proteomes" id="UP000663829">
    <property type="component" value="Unassembled WGS sequence"/>
</dbReference>
<dbReference type="EMBL" id="CAJOBA010004935">
    <property type="protein sequence ID" value="CAF3728166.1"/>
    <property type="molecule type" value="Genomic_DNA"/>
</dbReference>
<reference evidence="3" key="1">
    <citation type="submission" date="2021-02" db="EMBL/GenBank/DDBJ databases">
        <authorList>
            <person name="Nowell W R."/>
        </authorList>
    </citation>
    <scope>NUCLEOTIDE SEQUENCE</scope>
</reference>
<gene>
    <name evidence="3" type="ORF">GPM918_LOCUS21519</name>
    <name evidence="2" type="ORF">OVA965_LOCUS12323</name>
    <name evidence="5" type="ORF">SRO942_LOCUS21516</name>
    <name evidence="4" type="ORF">TMI583_LOCUS12327</name>
</gene>
<name>A0A814TBG0_9BILA</name>
<dbReference type="Proteomes" id="UP000682733">
    <property type="component" value="Unassembled WGS sequence"/>
</dbReference>
<feature type="region of interest" description="Disordered" evidence="1">
    <location>
        <begin position="60"/>
        <end position="82"/>
    </location>
</feature>
<dbReference type="EMBL" id="CAJNOQ010007099">
    <property type="protein sequence ID" value="CAF1157815.1"/>
    <property type="molecule type" value="Genomic_DNA"/>
</dbReference>
<sequence>MFRKQTNYSRRVTNQRYQRRRKKSKASEPSSSDALSGSDEYGDFQRTDEIDQNFVVAPKERQTAAHTPNFNENNRLDDNQYNDFDNSPPLYGGCLWNEDYGIVLYPYKANKYTARTHAEFLTVAKETSEKSAKCRQVVVQGVKGLSRMIDKHVIAKIDEMLNNIQIPHNMNVSFNDSISTVGDWKAKHGRLFVFLNVGVPISIISLPSLNSSHFIVYAIIIKLLHSPESDEEIDFAENLLHYYCETSASVYDPSIELFSLHAHPHLPLQVRQHRGLAFSSAFTFESCIRHIKKKVHGTKMLLSQIAYWCDIESMVQSNQFIVPPPIGINQISINHSSIDSYRQILTTTIGKNVNNTIFYKRYIISYRLESAIVHYGNIILFYQYNDEYFAFIQQYELSNKKLSGFVILPQVIADKLDDLYPLLTLSKKFSILPVKNILYKCISVPFEDMASYLAVNPYARNYCTRPSSEQDLYVLLLFSADDTYTIKKKKNVPQPDQNRLVSIIGGSKKHLAFYFAEGTRNDMEQQGKRLAQTMSDRVESDLEDVNNQLSAHNRQQKPSASSATTTASNTTNTKKFTQLTDVPFKHTYRIIDNAIAAAECVLAPQDDSEEEDNNLDVLEEERQSTKTTTKKQPQIKRKPSSRTESGKVAKRFCGKELFSDRPTTSPIKPVHSNFDESSVELMTLVKMSLASHAQLSKMLGQVLVSQEKHDAKLNLLFENQNKMQEAISKEKIHVPLSYPNQTEQAADNQPFIERLVCVVIYKDENDQEIDLLQILGEKSKMNLYLITVVDQLFKPDELPNINVYDLQKDERFNLAKGLLVAEASCFSNLFLYVFSVEAVRSKYELDDDNMNVEWPSLRETFLQKRRNLKTKFRKTIQTSPSTPVQQQQQHTPRTSTPPSTSTPLR</sequence>
<evidence type="ECO:0000313" key="5">
    <source>
        <dbReference type="EMBL" id="CAF3921229.1"/>
    </source>
</evidence>